<gene>
    <name evidence="10" type="ORF">OD816_000482</name>
</gene>
<feature type="domain" description="Cation efflux protein transmembrane" evidence="8">
    <location>
        <begin position="18"/>
        <end position="211"/>
    </location>
</feature>
<evidence type="ECO:0000259" key="8">
    <source>
        <dbReference type="Pfam" id="PF01545"/>
    </source>
</evidence>
<protein>
    <submittedName>
        <fullName evidence="10">Divalent metal cationefflux pump</fullName>
    </submittedName>
</protein>
<dbReference type="InterPro" id="IPR036837">
    <property type="entry name" value="Cation_efflux_CTD_sf"/>
</dbReference>
<sequence length="306" mass="34919">MTHNHYFFQDSKAVKLTFLSLFISILIFLAKLFAFFVTKSVAIYSDAMESVINIASATIAFWGSKIALKPPDKEHPYGYYKFEYLISICEALFIIGASISIIWKVYRSFLNPGPLKNLDTGILIIFTTIVLNSSLSYYLYRQGKKENSPILISHASHLFTDVITTAGVIAGVYLTNLLKTWIIDPLIALLISINILYLGYKIIKNSISYLLDASLPQEKITSIQNIIDNTIKTYSHKDYKIHDVHDLKTRRAGRKGFVEFHLTVSDNMPVKEAHNLCNDLERKIMDKFPELSVTIHIEPEEEKKEK</sequence>
<evidence type="ECO:0000256" key="7">
    <source>
        <dbReference type="SAM" id="Phobius"/>
    </source>
</evidence>
<comment type="caution">
    <text evidence="10">The sequence shown here is derived from an EMBL/GenBank/DDBJ whole genome shotgun (WGS) entry which is preliminary data.</text>
</comment>
<keyword evidence="5 7" id="KW-1133">Transmembrane helix</keyword>
<evidence type="ECO:0000256" key="5">
    <source>
        <dbReference type="ARBA" id="ARBA00022989"/>
    </source>
</evidence>
<keyword evidence="4 7" id="KW-0812">Transmembrane</keyword>
<dbReference type="Pfam" id="PF16916">
    <property type="entry name" value="ZT_dimer"/>
    <property type="match status" value="1"/>
</dbReference>
<dbReference type="GO" id="GO:0015341">
    <property type="term" value="F:zinc efflux antiporter activity"/>
    <property type="evidence" value="ECO:0007669"/>
    <property type="project" value="TreeGrafter"/>
</dbReference>
<dbReference type="NCBIfam" id="TIGR01297">
    <property type="entry name" value="CDF"/>
    <property type="match status" value="1"/>
</dbReference>
<dbReference type="GO" id="GO:0015086">
    <property type="term" value="F:cadmium ion transmembrane transporter activity"/>
    <property type="evidence" value="ECO:0007669"/>
    <property type="project" value="TreeGrafter"/>
</dbReference>
<dbReference type="PANTHER" id="PTHR43840:SF15">
    <property type="entry name" value="MITOCHONDRIAL METAL TRANSPORTER 1-RELATED"/>
    <property type="match status" value="1"/>
</dbReference>
<comment type="subcellular location">
    <subcellularLocation>
        <location evidence="1">Membrane</location>
        <topology evidence="1">Multi-pass membrane protein</topology>
    </subcellularLocation>
</comment>
<dbReference type="Gene3D" id="1.20.1510.10">
    <property type="entry name" value="Cation efflux protein transmembrane domain"/>
    <property type="match status" value="1"/>
</dbReference>
<feature type="transmembrane region" description="Helical" evidence="7">
    <location>
        <begin position="118"/>
        <end position="139"/>
    </location>
</feature>
<reference evidence="10" key="1">
    <citation type="submission" date="2022-11" db="EMBL/GenBank/DDBJ databases">
        <title>Candidatus Alkanophaga archaea from heated hydrothermal vent sediment oxidize petroleum alkanes.</title>
        <authorList>
            <person name="Zehnle H."/>
            <person name="Laso-Perez R."/>
            <person name="Lipp J."/>
            <person name="Teske A."/>
            <person name="Wegener G."/>
        </authorList>
    </citation>
    <scope>NUCLEOTIDE SEQUENCE</scope>
    <source>
        <strain evidence="10">MCA70</strain>
    </source>
</reference>
<feature type="transmembrane region" description="Helical" evidence="7">
    <location>
        <begin position="16"/>
        <end position="37"/>
    </location>
</feature>
<evidence type="ECO:0000256" key="6">
    <source>
        <dbReference type="ARBA" id="ARBA00023136"/>
    </source>
</evidence>
<organism evidence="10 11">
    <name type="scientific">Candidatus Thermodesulfobacterium syntrophicum</name>
    <dbReference type="NCBI Taxonomy" id="3060442"/>
    <lineage>
        <taxon>Bacteria</taxon>
        <taxon>Pseudomonadati</taxon>
        <taxon>Thermodesulfobacteriota</taxon>
        <taxon>Thermodesulfobacteria</taxon>
        <taxon>Thermodesulfobacteriales</taxon>
        <taxon>Thermodesulfobacteriaceae</taxon>
        <taxon>Thermodesulfobacterium</taxon>
    </lineage>
</organism>
<comment type="similarity">
    <text evidence="2">Belongs to the cation diffusion facilitator (CDF) transporter (TC 2.A.4) family.</text>
</comment>
<dbReference type="Gene3D" id="3.30.70.1350">
    <property type="entry name" value="Cation efflux protein, cytoplasmic domain"/>
    <property type="match status" value="1"/>
</dbReference>
<keyword evidence="6 7" id="KW-0472">Membrane</keyword>
<dbReference type="Proteomes" id="UP001144110">
    <property type="component" value="Unassembled WGS sequence"/>
</dbReference>
<dbReference type="SUPFAM" id="SSF161111">
    <property type="entry name" value="Cation efflux protein transmembrane domain-like"/>
    <property type="match status" value="1"/>
</dbReference>
<evidence type="ECO:0000313" key="10">
    <source>
        <dbReference type="EMBL" id="MDF2953237.1"/>
    </source>
</evidence>
<dbReference type="SUPFAM" id="SSF160240">
    <property type="entry name" value="Cation efflux protein cytoplasmic domain-like"/>
    <property type="match status" value="1"/>
</dbReference>
<dbReference type="InterPro" id="IPR050291">
    <property type="entry name" value="CDF_Transporter"/>
</dbReference>
<feature type="transmembrane region" description="Helical" evidence="7">
    <location>
        <begin position="151"/>
        <end position="174"/>
    </location>
</feature>
<evidence type="ECO:0000313" key="11">
    <source>
        <dbReference type="Proteomes" id="UP001144110"/>
    </source>
</evidence>
<dbReference type="InterPro" id="IPR002524">
    <property type="entry name" value="Cation_efflux"/>
</dbReference>
<dbReference type="InterPro" id="IPR027470">
    <property type="entry name" value="Cation_efflux_CTD"/>
</dbReference>
<dbReference type="EMBL" id="JAPHEG010000002">
    <property type="protein sequence ID" value="MDF2953237.1"/>
    <property type="molecule type" value="Genomic_DNA"/>
</dbReference>
<dbReference type="PANTHER" id="PTHR43840">
    <property type="entry name" value="MITOCHONDRIAL METAL TRANSPORTER 1-RELATED"/>
    <property type="match status" value="1"/>
</dbReference>
<feature type="domain" description="Cation efflux protein cytoplasmic" evidence="9">
    <location>
        <begin position="230"/>
        <end position="300"/>
    </location>
</feature>
<dbReference type="GO" id="GO:0006882">
    <property type="term" value="P:intracellular zinc ion homeostasis"/>
    <property type="evidence" value="ECO:0007669"/>
    <property type="project" value="TreeGrafter"/>
</dbReference>
<evidence type="ECO:0000256" key="2">
    <source>
        <dbReference type="ARBA" id="ARBA00008114"/>
    </source>
</evidence>
<dbReference type="AlphaFoldDB" id="A0AAE3P163"/>
<dbReference type="GO" id="GO:0015093">
    <property type="term" value="F:ferrous iron transmembrane transporter activity"/>
    <property type="evidence" value="ECO:0007669"/>
    <property type="project" value="TreeGrafter"/>
</dbReference>
<proteinExistence type="inferred from homology"/>
<keyword evidence="3" id="KW-0813">Transport</keyword>
<dbReference type="GO" id="GO:0005886">
    <property type="term" value="C:plasma membrane"/>
    <property type="evidence" value="ECO:0007669"/>
    <property type="project" value="TreeGrafter"/>
</dbReference>
<evidence type="ECO:0000259" key="9">
    <source>
        <dbReference type="Pfam" id="PF16916"/>
    </source>
</evidence>
<evidence type="ECO:0000256" key="4">
    <source>
        <dbReference type="ARBA" id="ARBA00022692"/>
    </source>
</evidence>
<dbReference type="InterPro" id="IPR058533">
    <property type="entry name" value="Cation_efflux_TM"/>
</dbReference>
<dbReference type="InterPro" id="IPR027469">
    <property type="entry name" value="Cation_efflux_TMD_sf"/>
</dbReference>
<feature type="transmembrane region" description="Helical" evidence="7">
    <location>
        <begin position="84"/>
        <end position="106"/>
    </location>
</feature>
<dbReference type="Pfam" id="PF01545">
    <property type="entry name" value="Cation_efflux"/>
    <property type="match status" value="1"/>
</dbReference>
<name>A0AAE3P163_9BACT</name>
<evidence type="ECO:0000256" key="3">
    <source>
        <dbReference type="ARBA" id="ARBA00022448"/>
    </source>
</evidence>
<feature type="transmembrane region" description="Helical" evidence="7">
    <location>
        <begin position="43"/>
        <end position="63"/>
    </location>
</feature>
<evidence type="ECO:0000256" key="1">
    <source>
        <dbReference type="ARBA" id="ARBA00004141"/>
    </source>
</evidence>
<feature type="transmembrane region" description="Helical" evidence="7">
    <location>
        <begin position="180"/>
        <end position="200"/>
    </location>
</feature>
<accession>A0AAE3P163</accession>